<evidence type="ECO:0000313" key="1">
    <source>
        <dbReference type="EMBL" id="GIX73642.1"/>
    </source>
</evidence>
<keyword evidence="2" id="KW-1185">Reference proteome</keyword>
<accession>A0AAV4MM85</accession>
<comment type="caution">
    <text evidence="1">The sequence shown here is derived from an EMBL/GenBank/DDBJ whole genome shotgun (WGS) entry which is preliminary data.</text>
</comment>
<protein>
    <submittedName>
        <fullName evidence="1">Uncharacterized protein</fullName>
    </submittedName>
</protein>
<sequence>MHHLFQPSQSESEAALAPMRTGTSDWLDYLHLWGICSNASGHALGIIVHGSKHNCGGDNCCNSGNCATEMYGDSSLGDVISFGRVVTWVLVLIWSHNDGNNDPQ</sequence>
<dbReference type="EMBL" id="BPLQ01000637">
    <property type="protein sequence ID" value="GIX73642.1"/>
    <property type="molecule type" value="Genomic_DNA"/>
</dbReference>
<dbReference type="Proteomes" id="UP001054837">
    <property type="component" value="Unassembled WGS sequence"/>
</dbReference>
<name>A0AAV4MM85_9ARAC</name>
<organism evidence="1 2">
    <name type="scientific">Caerostris darwini</name>
    <dbReference type="NCBI Taxonomy" id="1538125"/>
    <lineage>
        <taxon>Eukaryota</taxon>
        <taxon>Metazoa</taxon>
        <taxon>Ecdysozoa</taxon>
        <taxon>Arthropoda</taxon>
        <taxon>Chelicerata</taxon>
        <taxon>Arachnida</taxon>
        <taxon>Araneae</taxon>
        <taxon>Araneomorphae</taxon>
        <taxon>Entelegynae</taxon>
        <taxon>Araneoidea</taxon>
        <taxon>Araneidae</taxon>
        <taxon>Caerostris</taxon>
    </lineage>
</organism>
<dbReference type="AlphaFoldDB" id="A0AAV4MM85"/>
<reference evidence="1 2" key="1">
    <citation type="submission" date="2021-06" db="EMBL/GenBank/DDBJ databases">
        <title>Caerostris darwini draft genome.</title>
        <authorList>
            <person name="Kono N."/>
            <person name="Arakawa K."/>
        </authorList>
    </citation>
    <scope>NUCLEOTIDE SEQUENCE [LARGE SCALE GENOMIC DNA]</scope>
</reference>
<proteinExistence type="predicted"/>
<gene>
    <name evidence="1" type="ORF">CDAR_171871</name>
</gene>
<evidence type="ECO:0000313" key="2">
    <source>
        <dbReference type="Proteomes" id="UP001054837"/>
    </source>
</evidence>